<dbReference type="EMBL" id="CP017757">
    <property type="protein sequence ID" value="AQV95594.1"/>
    <property type="molecule type" value="Genomic_DNA"/>
</dbReference>
<evidence type="ECO:0000313" key="3">
    <source>
        <dbReference type="EMBL" id="AQV95594.1"/>
    </source>
</evidence>
<evidence type="ECO:0000256" key="1">
    <source>
        <dbReference type="ARBA" id="ARBA00022801"/>
    </source>
</evidence>
<proteinExistence type="predicted"/>
<accession>A0A1U9USD0</accession>
<dbReference type="Pfam" id="PF00657">
    <property type="entry name" value="Lipase_GDSL"/>
    <property type="match status" value="1"/>
</dbReference>
<keyword evidence="1" id="KW-0378">Hydrolase</keyword>
<dbReference type="InterPro" id="IPR051058">
    <property type="entry name" value="GDSL_Est/Lipase"/>
</dbReference>
<reference evidence="4" key="1">
    <citation type="submission" date="2017-02" db="EMBL/GenBank/DDBJ databases">
        <title>Complete genome sequence of Cupriavidus necator strain NH9, a 3-chlorobenzoate degrader.</title>
        <authorList>
            <person name="Moriuchi R."/>
            <person name="Dohra H."/>
            <person name="Ogawa N."/>
        </authorList>
    </citation>
    <scope>NUCLEOTIDE SEQUENCE [LARGE SCALE GENOMIC DNA]</scope>
    <source>
        <strain evidence="4">NH9</strain>
    </source>
</reference>
<gene>
    <name evidence="3" type="ORF">BJN34_17070</name>
</gene>
<feature type="signal peptide" evidence="2">
    <location>
        <begin position="1"/>
        <end position="27"/>
    </location>
</feature>
<dbReference type="PANTHER" id="PTHR45648:SF22">
    <property type="entry name" value="GDSL LIPASE_ACYLHYDROLASE FAMILY PROTEIN (AFU_ORTHOLOGUE AFUA_4G14700)"/>
    <property type="match status" value="1"/>
</dbReference>
<evidence type="ECO:0000313" key="4">
    <source>
        <dbReference type="Proteomes" id="UP000189627"/>
    </source>
</evidence>
<dbReference type="PANTHER" id="PTHR45648">
    <property type="entry name" value="GDSL LIPASE/ACYLHYDROLASE FAMILY PROTEIN (AFU_ORTHOLOGUE AFUA_4G14700)"/>
    <property type="match status" value="1"/>
</dbReference>
<dbReference type="Gene3D" id="3.40.50.1110">
    <property type="entry name" value="SGNH hydrolase"/>
    <property type="match status" value="1"/>
</dbReference>
<dbReference type="InterPro" id="IPR036514">
    <property type="entry name" value="SGNH_hydro_sf"/>
</dbReference>
<sequence>MKDFLNRVRATWLAALLVLVLASPAFAGQPRQFIVFGDSLSDPGNAFVLLGTDIVPPFQSLVPSAPYARGGHHFSNGKTWIEQLTKAGPALRNPGVFFNYAVGGARARLPGPYDLTGQISRYLADAGGQAAADAVYVVWIGGDDLRDAVEALATDSSGAQSALILQQAIGVIQNNLLLLYGAGARNFLVPNLPDLGLAPEAQLQGPIVQFYASSFTQLFNAGLEQMLSGLQAGLGVPVGRVDVFALHHAIAAAPASFGFSIVSAPCIRLNTTVHPYCDAPGEYLFWDGVHPTVAGHQAIARRASAVISVLWPQ</sequence>
<evidence type="ECO:0000256" key="2">
    <source>
        <dbReference type="SAM" id="SignalP"/>
    </source>
</evidence>
<dbReference type="AlphaFoldDB" id="A0A1U9USD0"/>
<dbReference type="KEGG" id="cuh:BJN34_17070"/>
<keyword evidence="2" id="KW-0732">Signal</keyword>
<dbReference type="InterPro" id="IPR001087">
    <property type="entry name" value="GDSL"/>
</dbReference>
<dbReference type="GO" id="GO:0016788">
    <property type="term" value="F:hydrolase activity, acting on ester bonds"/>
    <property type="evidence" value="ECO:0007669"/>
    <property type="project" value="InterPro"/>
</dbReference>
<organism evidence="3 4">
    <name type="scientific">Cupriavidus necator</name>
    <name type="common">Alcaligenes eutrophus</name>
    <name type="synonym">Ralstonia eutropha</name>
    <dbReference type="NCBI Taxonomy" id="106590"/>
    <lineage>
        <taxon>Bacteria</taxon>
        <taxon>Pseudomonadati</taxon>
        <taxon>Pseudomonadota</taxon>
        <taxon>Betaproteobacteria</taxon>
        <taxon>Burkholderiales</taxon>
        <taxon>Burkholderiaceae</taxon>
        <taxon>Cupriavidus</taxon>
    </lineage>
</organism>
<dbReference type="CDD" id="cd01846">
    <property type="entry name" value="fatty_acyltransferase_like"/>
    <property type="match status" value="1"/>
</dbReference>
<dbReference type="Proteomes" id="UP000189627">
    <property type="component" value="Chromosome 1"/>
</dbReference>
<dbReference type="SUPFAM" id="SSF52266">
    <property type="entry name" value="SGNH hydrolase"/>
    <property type="match status" value="1"/>
</dbReference>
<evidence type="ECO:0008006" key="5">
    <source>
        <dbReference type="Google" id="ProtNLM"/>
    </source>
</evidence>
<dbReference type="OrthoDB" id="5292073at2"/>
<protein>
    <recommendedName>
        <fullName evidence="5">GDSL family lipase</fullName>
    </recommendedName>
</protein>
<feature type="chain" id="PRO_5013002123" description="GDSL family lipase" evidence="2">
    <location>
        <begin position="28"/>
        <end position="313"/>
    </location>
</feature>
<name>A0A1U9USD0_CUPNE</name>